<reference evidence="2 3" key="1">
    <citation type="journal article" date="2015" name="Fungal Genet. Biol.">
        <title>Evolution of novel wood decay mechanisms in Agaricales revealed by the genome sequences of Fistulina hepatica and Cylindrobasidium torrendii.</title>
        <authorList>
            <person name="Floudas D."/>
            <person name="Held B.W."/>
            <person name="Riley R."/>
            <person name="Nagy L.G."/>
            <person name="Koehler G."/>
            <person name="Ransdell A.S."/>
            <person name="Younus H."/>
            <person name="Chow J."/>
            <person name="Chiniquy J."/>
            <person name="Lipzen A."/>
            <person name="Tritt A."/>
            <person name="Sun H."/>
            <person name="Haridas S."/>
            <person name="LaButti K."/>
            <person name="Ohm R.A."/>
            <person name="Kues U."/>
            <person name="Blanchette R.A."/>
            <person name="Grigoriev I.V."/>
            <person name="Minto R.E."/>
            <person name="Hibbett D.S."/>
        </authorList>
    </citation>
    <scope>NUCLEOTIDE SEQUENCE [LARGE SCALE GENOMIC DNA]</scope>
    <source>
        <strain evidence="2 3">ATCC 64428</strain>
    </source>
</reference>
<name>A0A0D7AAE2_9AGAR</name>
<accession>A0A0D7AAE2</accession>
<keyword evidence="3" id="KW-1185">Reference proteome</keyword>
<protein>
    <submittedName>
        <fullName evidence="2">Uncharacterized protein</fullName>
    </submittedName>
</protein>
<dbReference type="Proteomes" id="UP000054144">
    <property type="component" value="Unassembled WGS sequence"/>
</dbReference>
<organism evidence="2 3">
    <name type="scientific">Fistulina hepatica ATCC 64428</name>
    <dbReference type="NCBI Taxonomy" id="1128425"/>
    <lineage>
        <taxon>Eukaryota</taxon>
        <taxon>Fungi</taxon>
        <taxon>Dikarya</taxon>
        <taxon>Basidiomycota</taxon>
        <taxon>Agaricomycotina</taxon>
        <taxon>Agaricomycetes</taxon>
        <taxon>Agaricomycetidae</taxon>
        <taxon>Agaricales</taxon>
        <taxon>Fistulinaceae</taxon>
        <taxon>Fistulina</taxon>
    </lineage>
</organism>
<dbReference type="EMBL" id="KN881898">
    <property type="protein sequence ID" value="KIY47972.1"/>
    <property type="molecule type" value="Genomic_DNA"/>
</dbReference>
<proteinExistence type="predicted"/>
<dbReference type="AlphaFoldDB" id="A0A0D7AAE2"/>
<evidence type="ECO:0000313" key="2">
    <source>
        <dbReference type="EMBL" id="KIY47972.1"/>
    </source>
</evidence>
<feature type="region of interest" description="Disordered" evidence="1">
    <location>
        <begin position="38"/>
        <end position="69"/>
    </location>
</feature>
<evidence type="ECO:0000313" key="3">
    <source>
        <dbReference type="Proteomes" id="UP000054144"/>
    </source>
</evidence>
<evidence type="ECO:0000256" key="1">
    <source>
        <dbReference type="SAM" id="MobiDB-lite"/>
    </source>
</evidence>
<sequence length="69" mass="7770">MKQQAHIITEALEAIGELEIKRIYSWVLRRSISDALSPGLQRNSSSSLTDATLSFTSPAQHEEREIRDS</sequence>
<gene>
    <name evidence="2" type="ORF">FISHEDRAFT_74116</name>
</gene>
<feature type="compositionally biased region" description="Basic and acidic residues" evidence="1">
    <location>
        <begin position="60"/>
        <end position="69"/>
    </location>
</feature>
<feature type="compositionally biased region" description="Polar residues" evidence="1">
    <location>
        <begin position="40"/>
        <end position="59"/>
    </location>
</feature>